<protein>
    <submittedName>
        <fullName evidence="2">Uncharacterized protein</fullName>
    </submittedName>
</protein>
<dbReference type="Proteomes" id="UP000199286">
    <property type="component" value="Unassembled WGS sequence"/>
</dbReference>
<reference evidence="2 3" key="1">
    <citation type="submission" date="2016-10" db="EMBL/GenBank/DDBJ databases">
        <authorList>
            <person name="de Groot N.N."/>
        </authorList>
    </citation>
    <scope>NUCLEOTIDE SEQUENCE [LARGE SCALE GENOMIC DNA]</scope>
    <source>
        <strain evidence="2 3">DSM 26880</strain>
    </source>
</reference>
<dbReference type="STRING" id="321339.SAMN05444340_1154"/>
<dbReference type="AlphaFoldDB" id="A0A1H3LZV0"/>
<keyword evidence="3" id="KW-1185">Reference proteome</keyword>
<sequence length="188" mass="19719">MKKLLIFLVPASVAISVVIALAGLSQGGSSKPAKTPAAAVVVAPEPEPAPTPSEGPAPDVEPVEPEPEPGRIGLKPNQLTHDRPIPGAAPGADVDVVIETRTELTRGVIETRISRLAGARLVVTEFGETVLEFADAETRDEIEQLERTQDVRVLLSLAAQARSGSLVCTPKACVGLEQIKQPTKDKAD</sequence>
<evidence type="ECO:0000313" key="2">
    <source>
        <dbReference type="EMBL" id="SDY69538.1"/>
    </source>
</evidence>
<accession>A0A1H3LZV0</accession>
<organism evidence="2 3">
    <name type="scientific">Citreimonas salinaria</name>
    <dbReference type="NCBI Taxonomy" id="321339"/>
    <lineage>
        <taxon>Bacteria</taxon>
        <taxon>Pseudomonadati</taxon>
        <taxon>Pseudomonadota</taxon>
        <taxon>Alphaproteobacteria</taxon>
        <taxon>Rhodobacterales</taxon>
        <taxon>Roseobacteraceae</taxon>
        <taxon>Citreimonas</taxon>
    </lineage>
</organism>
<feature type="compositionally biased region" description="Pro residues" evidence="1">
    <location>
        <begin position="45"/>
        <end position="55"/>
    </location>
</feature>
<dbReference type="RefSeq" id="WP_089884625.1">
    <property type="nucleotide sequence ID" value="NZ_FNPF01000015.1"/>
</dbReference>
<evidence type="ECO:0000313" key="3">
    <source>
        <dbReference type="Proteomes" id="UP000199286"/>
    </source>
</evidence>
<proteinExistence type="predicted"/>
<dbReference type="EMBL" id="FNPF01000015">
    <property type="protein sequence ID" value="SDY69538.1"/>
    <property type="molecule type" value="Genomic_DNA"/>
</dbReference>
<gene>
    <name evidence="2" type="ORF">SAMN05444340_1154</name>
</gene>
<feature type="region of interest" description="Disordered" evidence="1">
    <location>
        <begin position="44"/>
        <end position="70"/>
    </location>
</feature>
<name>A0A1H3LZV0_9RHOB</name>
<evidence type="ECO:0000256" key="1">
    <source>
        <dbReference type="SAM" id="MobiDB-lite"/>
    </source>
</evidence>